<accession>A0A058Z0S5</accession>
<organism evidence="3">
    <name type="scientific">Fonticula alba</name>
    <name type="common">Slime mold</name>
    <dbReference type="NCBI Taxonomy" id="691883"/>
    <lineage>
        <taxon>Eukaryota</taxon>
        <taxon>Rotosphaerida</taxon>
        <taxon>Fonticulaceae</taxon>
        <taxon>Fonticula</taxon>
    </lineage>
</organism>
<evidence type="ECO:0000256" key="1">
    <source>
        <dbReference type="SAM" id="MobiDB-lite"/>
    </source>
</evidence>
<dbReference type="EMBL" id="KB932212">
    <property type="protein sequence ID" value="KCV67860.1"/>
    <property type="molecule type" value="Genomic_DNA"/>
</dbReference>
<feature type="compositionally biased region" description="Gly residues" evidence="1">
    <location>
        <begin position="1165"/>
        <end position="1176"/>
    </location>
</feature>
<evidence type="ECO:0000259" key="2">
    <source>
        <dbReference type="PROSITE" id="PS51746"/>
    </source>
</evidence>
<feature type="compositionally biased region" description="Low complexity" evidence="1">
    <location>
        <begin position="547"/>
        <end position="559"/>
    </location>
</feature>
<gene>
    <name evidence="3" type="ORF">H696_05590</name>
</gene>
<feature type="compositionally biased region" description="Polar residues" evidence="1">
    <location>
        <begin position="530"/>
        <end position="543"/>
    </location>
</feature>
<dbReference type="InterPro" id="IPR036457">
    <property type="entry name" value="PPM-type-like_dom_sf"/>
</dbReference>
<feature type="compositionally biased region" description="Pro residues" evidence="1">
    <location>
        <begin position="560"/>
        <end position="575"/>
    </location>
</feature>
<feature type="compositionally biased region" description="Low complexity" evidence="1">
    <location>
        <begin position="653"/>
        <end position="664"/>
    </location>
</feature>
<dbReference type="Gene3D" id="3.60.40.10">
    <property type="entry name" value="PPM-type phosphatase domain"/>
    <property type="match status" value="2"/>
</dbReference>
<feature type="compositionally biased region" description="Low complexity" evidence="1">
    <location>
        <begin position="1177"/>
        <end position="1217"/>
    </location>
</feature>
<dbReference type="eggNOG" id="KOG0698">
    <property type="taxonomic scope" value="Eukaryota"/>
</dbReference>
<dbReference type="SMART" id="SM00332">
    <property type="entry name" value="PP2Cc"/>
    <property type="match status" value="1"/>
</dbReference>
<dbReference type="OrthoDB" id="416093at2759"/>
<dbReference type="InterPro" id="IPR001932">
    <property type="entry name" value="PPM-type_phosphatase-like_dom"/>
</dbReference>
<evidence type="ECO:0000313" key="3">
    <source>
        <dbReference type="EMBL" id="KCV67860.1"/>
    </source>
</evidence>
<keyword evidence="4" id="KW-1185">Reference proteome</keyword>
<dbReference type="CDD" id="cd00143">
    <property type="entry name" value="PP2Cc"/>
    <property type="match status" value="1"/>
</dbReference>
<name>A0A058Z0S5_FONAL</name>
<dbReference type="PANTHER" id="PTHR47992">
    <property type="entry name" value="PROTEIN PHOSPHATASE"/>
    <property type="match status" value="1"/>
</dbReference>
<feature type="compositionally biased region" description="Pro residues" evidence="1">
    <location>
        <begin position="712"/>
        <end position="721"/>
    </location>
</feature>
<feature type="compositionally biased region" description="Polar residues" evidence="1">
    <location>
        <begin position="901"/>
        <end position="911"/>
    </location>
</feature>
<feature type="region of interest" description="Disordered" evidence="1">
    <location>
        <begin position="638"/>
        <end position="721"/>
    </location>
</feature>
<dbReference type="GO" id="GO:0004722">
    <property type="term" value="F:protein serine/threonine phosphatase activity"/>
    <property type="evidence" value="ECO:0007669"/>
    <property type="project" value="InterPro"/>
</dbReference>
<feature type="region of interest" description="Disordered" evidence="1">
    <location>
        <begin position="899"/>
        <end position="919"/>
    </location>
</feature>
<feature type="compositionally biased region" description="Basic residues" evidence="1">
    <location>
        <begin position="665"/>
        <end position="684"/>
    </location>
</feature>
<evidence type="ECO:0000313" key="4">
    <source>
        <dbReference type="Proteomes" id="UP000030693"/>
    </source>
</evidence>
<dbReference type="STRING" id="691883.A0A058Z0S5"/>
<dbReference type="InterPro" id="IPR015655">
    <property type="entry name" value="PP2C"/>
</dbReference>
<proteinExistence type="predicted"/>
<dbReference type="RefSeq" id="XP_009497680.1">
    <property type="nucleotide sequence ID" value="XM_009499405.1"/>
</dbReference>
<protein>
    <recommendedName>
        <fullName evidence="2">PPM-type phosphatase domain-containing protein</fullName>
    </recommendedName>
</protein>
<feature type="region of interest" description="Disordered" evidence="1">
    <location>
        <begin position="1165"/>
        <end position="1262"/>
    </location>
</feature>
<reference evidence="3" key="1">
    <citation type="submission" date="2013-04" db="EMBL/GenBank/DDBJ databases">
        <title>The Genome Sequence of Fonticula alba ATCC 38817.</title>
        <authorList>
            <consortium name="The Broad Institute Genomics Platform"/>
            <person name="Russ C."/>
            <person name="Cuomo C."/>
            <person name="Burger G."/>
            <person name="Gray M.W."/>
            <person name="Holland P.W.H."/>
            <person name="King N."/>
            <person name="Lang F.B.F."/>
            <person name="Roger A.J."/>
            <person name="Ruiz-Trillo I."/>
            <person name="Brown M."/>
            <person name="Walker B."/>
            <person name="Young S."/>
            <person name="Zeng Q."/>
            <person name="Gargeya S."/>
            <person name="Fitzgerald M."/>
            <person name="Haas B."/>
            <person name="Abouelleil A."/>
            <person name="Allen A.W."/>
            <person name="Alvarado L."/>
            <person name="Arachchi H.M."/>
            <person name="Berlin A.M."/>
            <person name="Chapman S.B."/>
            <person name="Gainer-Dewar J."/>
            <person name="Goldberg J."/>
            <person name="Griggs A."/>
            <person name="Gujja S."/>
            <person name="Hansen M."/>
            <person name="Howarth C."/>
            <person name="Imamovic A."/>
            <person name="Ireland A."/>
            <person name="Larimer J."/>
            <person name="McCowan C."/>
            <person name="Murphy C."/>
            <person name="Pearson M."/>
            <person name="Poon T.W."/>
            <person name="Priest M."/>
            <person name="Roberts A."/>
            <person name="Saif S."/>
            <person name="Shea T."/>
            <person name="Sisk P."/>
            <person name="Sykes S."/>
            <person name="Wortman J."/>
            <person name="Nusbaum C."/>
            <person name="Birren B."/>
        </authorList>
    </citation>
    <scope>NUCLEOTIDE SEQUENCE [LARGE SCALE GENOMIC DNA]</scope>
    <source>
        <strain evidence="3">ATCC 38817</strain>
    </source>
</reference>
<sequence>MGDSAVLELAQCFPDTDRSLLERIYDFNNRDVGMTKSALSKMLRRASNAPTPEPASEPRDSLDLLKRLETFRRSSLAALPATDATATPLLPPALISSEGLSSLDMMAAGRVGVQLSAADLGLDPRVQGYSPGADAAHILTCLHRLLVSPLAHSVSLDVPWNDTRLILALTELPALLAAEGDAAPPIDPGMLSSRLFLSLSFCRRDGSFHELPLPSDPTQFAPICFSLPSIRNHFLHCVRVLASIRPARLLLGTCVNALFKVQETQLGHFGPLYFEASIQAKHYSPRSRVSLNLSYEHLHRNANQYTEVLHAAGDKLDFLSITSVPSDFVANVAEIPADYYHMLANLASSEDDMVLNIGWSSDNDASSHFPARPDATAQDGFEEQVAFIYALPRLLSEACPNYTMWYGLHDQLPEQSGLGLFVTPPAVAQQPSTPGLGELQLLNARHAKPIYHLWVLVRVSNDRRLDALEATTGAAAESPQLAPLSLVAAAAAAAAPVPGAIPSPPPPSVAVADPPVASLPPKLSGPPPADSQSLSEQQAQQFRLMQAGLAGPAATGPGLPQVPLPPPASPMPPKPGAMAAPLSPSIPSPLAPSSLPDMDLLRERIQAQYLTRQRAAEQHAAESASVPAQPQVPAQLHALPPPAQQHSFPPPQHLQQHQQQQQQQQHHHHHHHQHHHHLHQHQHQHQQQVPLPPAHMMLAPPPPPVAAGAGAAPPPAKLSPPATPPMISVTSTPMVTTTPSTILPLPPGLVPSSAPLTPSARHIQQPVALNEVEGWLIARISASIRGSLDLTPNSKNILQYDHHLSGLTGTGSGRLWQMLSETGMPDIICATITYQVTQHILRSGCLRGGLPLNGVELFEAADIARVTQPLIFPVAELILGHQPTMDRLRRRVMIDKMVKNDSLSGPPNTTSRSHRDPAARGVDGTRIFHEIAEDQGPRASMEDRLIALPYVNELFGLSLPQRLSFYAVLDGHGGRRVADYATELLPVHIFRSPVLGESLEQAIRGGIHSTNENWKGKVARESMVVPPKAVNSLRGAGATLAAALVVDSAEVIVAWVGDSQVALFSPYQCPATVAAPAGLLEDPLPAYTPHIEPLQVVAPHRASDPAEQDAVVARGGFVSMVGETARVNGILAVPRAIGDVQLHSVITCDPTIRTVRLGASPFRGGAGAGSADGGASGSPASPAPAAAAAGATTSTTPPGTMAGSSSSSAAAAGAGATSRHHHPSLVLTPQHPLLGGHSPMDDAGDGVLSPDTPRAPGAGPEPENRILVVLACDGLFDTLTPAECAPLIGDHLGRNFGSAQGLAVALTRFARASGSTDNVSVQVLEFS</sequence>
<dbReference type="Proteomes" id="UP000030693">
    <property type="component" value="Unassembled WGS sequence"/>
</dbReference>
<dbReference type="Pfam" id="PF00481">
    <property type="entry name" value="PP2C"/>
    <property type="match status" value="2"/>
</dbReference>
<feature type="compositionally biased region" description="Low complexity" evidence="1">
    <location>
        <begin position="509"/>
        <end position="521"/>
    </location>
</feature>
<feature type="compositionally biased region" description="Pro residues" evidence="1">
    <location>
        <begin position="639"/>
        <end position="652"/>
    </location>
</feature>
<dbReference type="PROSITE" id="PS51746">
    <property type="entry name" value="PPM_2"/>
    <property type="match status" value="1"/>
</dbReference>
<dbReference type="GeneID" id="20530315"/>
<dbReference type="SUPFAM" id="SSF81606">
    <property type="entry name" value="PP2C-like"/>
    <property type="match status" value="1"/>
</dbReference>
<feature type="region of interest" description="Disordered" evidence="1">
    <location>
        <begin position="505"/>
        <end position="595"/>
    </location>
</feature>
<feature type="domain" description="PPM-type phosphatase" evidence="2">
    <location>
        <begin position="928"/>
        <end position="1326"/>
    </location>
</feature>